<evidence type="ECO:0000256" key="7">
    <source>
        <dbReference type="ARBA" id="ARBA00023034"/>
    </source>
</evidence>
<keyword evidence="7" id="KW-0333">Golgi apparatus</keyword>
<evidence type="ECO:0000256" key="5">
    <source>
        <dbReference type="ARBA" id="ARBA00022968"/>
    </source>
</evidence>
<dbReference type="eggNOG" id="ENOG502QPJ5">
    <property type="taxonomic scope" value="Eukaryota"/>
</dbReference>
<reference evidence="15" key="2">
    <citation type="submission" date="2018-05" db="EMBL/GenBank/DDBJ databases">
        <title>OmerRS3 (Oryza meridionalis Reference Sequence Version 3).</title>
        <authorList>
            <person name="Zhang J."/>
            <person name="Kudrna D."/>
            <person name="Lee S."/>
            <person name="Talag J."/>
            <person name="Welchert J."/>
            <person name="Wing R.A."/>
        </authorList>
    </citation>
    <scope>NUCLEOTIDE SEQUENCE [LARGE SCALE GENOMIC DNA]</scope>
    <source>
        <strain evidence="15">cv. OR44</strain>
    </source>
</reference>
<dbReference type="InterPro" id="IPR029962">
    <property type="entry name" value="TBL"/>
</dbReference>
<comment type="subcellular location">
    <subcellularLocation>
        <location evidence="1">Golgi apparatus membrane</location>
        <topology evidence="1">Single-pass type II membrane protein</topology>
    </subcellularLocation>
</comment>
<feature type="compositionally biased region" description="Basic and acidic residues" evidence="11">
    <location>
        <begin position="22"/>
        <end position="39"/>
    </location>
</feature>
<evidence type="ECO:0000256" key="1">
    <source>
        <dbReference type="ARBA" id="ARBA00004323"/>
    </source>
</evidence>
<dbReference type="Pfam" id="PF13839">
    <property type="entry name" value="PC-Esterase"/>
    <property type="match status" value="1"/>
</dbReference>
<dbReference type="Pfam" id="PF14416">
    <property type="entry name" value="PMR5N"/>
    <property type="match status" value="1"/>
</dbReference>
<dbReference type="AlphaFoldDB" id="A0A0E0DZJ7"/>
<evidence type="ECO:0000313" key="15">
    <source>
        <dbReference type="EnsemblPlants" id="OMERI06G10150.1"/>
    </source>
</evidence>
<dbReference type="InterPro" id="IPR025846">
    <property type="entry name" value="TBL_N"/>
</dbReference>
<evidence type="ECO:0000256" key="3">
    <source>
        <dbReference type="ARBA" id="ARBA00022679"/>
    </source>
</evidence>
<evidence type="ECO:0000259" key="13">
    <source>
        <dbReference type="Pfam" id="PF13839"/>
    </source>
</evidence>
<evidence type="ECO:0000259" key="14">
    <source>
        <dbReference type="Pfam" id="PF14416"/>
    </source>
</evidence>
<protein>
    <submittedName>
        <fullName evidence="15">Uncharacterized protein</fullName>
    </submittedName>
</protein>
<feature type="domain" description="Trichome birefringence-like C-terminal" evidence="13">
    <location>
        <begin position="162"/>
        <end position="448"/>
    </location>
</feature>
<evidence type="ECO:0000256" key="9">
    <source>
        <dbReference type="ARBA" id="ARBA00023157"/>
    </source>
</evidence>
<evidence type="ECO:0000256" key="4">
    <source>
        <dbReference type="ARBA" id="ARBA00022692"/>
    </source>
</evidence>
<dbReference type="PANTHER" id="PTHR32285">
    <property type="entry name" value="PROTEIN TRICHOME BIREFRINGENCE-LIKE 9-RELATED"/>
    <property type="match status" value="1"/>
</dbReference>
<evidence type="ECO:0000256" key="2">
    <source>
        <dbReference type="ARBA" id="ARBA00007727"/>
    </source>
</evidence>
<feature type="region of interest" description="Disordered" evidence="11">
    <location>
        <begin position="11"/>
        <end position="39"/>
    </location>
</feature>
<name>A0A0E0DZJ7_9ORYZ</name>
<accession>A0A0E0DZJ7</accession>
<feature type="transmembrane region" description="Helical" evidence="12">
    <location>
        <begin position="49"/>
        <end position="67"/>
    </location>
</feature>
<feature type="domain" description="Trichome birefringence-like N-terminal" evidence="14">
    <location>
        <begin position="109"/>
        <end position="161"/>
    </location>
</feature>
<keyword evidence="5" id="KW-0735">Signal-anchor</keyword>
<keyword evidence="6 12" id="KW-1133">Transmembrane helix</keyword>
<evidence type="ECO:0000256" key="8">
    <source>
        <dbReference type="ARBA" id="ARBA00023136"/>
    </source>
</evidence>
<reference evidence="15" key="1">
    <citation type="submission" date="2015-04" db="UniProtKB">
        <authorList>
            <consortium name="EnsemblPlants"/>
        </authorList>
    </citation>
    <scope>IDENTIFICATION</scope>
</reference>
<dbReference type="GO" id="GO:1990538">
    <property type="term" value="F:xylan O-acetyltransferase activity"/>
    <property type="evidence" value="ECO:0007669"/>
    <property type="project" value="UniProtKB-ARBA"/>
</dbReference>
<dbReference type="Proteomes" id="UP000008021">
    <property type="component" value="Chromosome 6"/>
</dbReference>
<organism evidence="15">
    <name type="scientific">Oryza meridionalis</name>
    <dbReference type="NCBI Taxonomy" id="40149"/>
    <lineage>
        <taxon>Eukaryota</taxon>
        <taxon>Viridiplantae</taxon>
        <taxon>Streptophyta</taxon>
        <taxon>Embryophyta</taxon>
        <taxon>Tracheophyta</taxon>
        <taxon>Spermatophyta</taxon>
        <taxon>Magnoliopsida</taxon>
        <taxon>Liliopsida</taxon>
        <taxon>Poales</taxon>
        <taxon>Poaceae</taxon>
        <taxon>BOP clade</taxon>
        <taxon>Oryzoideae</taxon>
        <taxon>Oryzeae</taxon>
        <taxon>Oryzinae</taxon>
        <taxon>Oryza</taxon>
    </lineage>
</organism>
<keyword evidence="4 12" id="KW-0812">Transmembrane</keyword>
<dbReference type="InterPro" id="IPR026057">
    <property type="entry name" value="TBL_C"/>
</dbReference>
<keyword evidence="3" id="KW-0808">Transferase</keyword>
<proteinExistence type="inferred from homology"/>
<dbReference type="GO" id="GO:0000139">
    <property type="term" value="C:Golgi membrane"/>
    <property type="evidence" value="ECO:0007669"/>
    <property type="project" value="UniProtKB-SubCell"/>
</dbReference>
<dbReference type="HOGENOM" id="CLU_020953_6_1_1"/>
<evidence type="ECO:0000313" key="16">
    <source>
        <dbReference type="Proteomes" id="UP000008021"/>
    </source>
</evidence>
<sequence>MGIMGKWERCIGGRSKPMSRQRTQEALRRAPGDSEVDRKEKPWAARWKASLIATCLVALPALVFLAVRGGMPSAVTVLVLVRGTAPTSPGQGGGAGAVRAMAVAKEEEEECDVSRGRWEREPKGPSYTNVTCSTVADYVNCQKFGKDPGYLYWRWRPDGCELPRFSPATFLAAVRGKRLAFIGDSLARNHMESLLCLLSQAEAPTDMHAGAFVDAFRRWRFPEHDFTLMAVWTEFLVHAVPVVAGRRTGPFDVHLDRINADWTRRLPELDYAVISNGNWFFRANYLWEGGRRVGCVDCGEPGLAHLPMAYAVGRVVGAALDAIAGCADCKSELVALVRTYTPDHFENGSWFTGGYCNRTRPLEEEEVSSGAIAWELRAAQIEEVRKAREKTTTTTTRRFGVVDVTPAMMARADGHPGEHHRRWRGRNANDCLHLCLPGPIDMWNDVLLRRLAELSPPSDAR</sequence>
<evidence type="ECO:0000256" key="11">
    <source>
        <dbReference type="SAM" id="MobiDB-lite"/>
    </source>
</evidence>
<evidence type="ECO:0000256" key="10">
    <source>
        <dbReference type="ARBA" id="ARBA00023180"/>
    </source>
</evidence>
<comment type="similarity">
    <text evidence="2">Belongs to the PC-esterase family. TBL subfamily.</text>
</comment>
<dbReference type="EnsemblPlants" id="OMERI06G10150.1">
    <property type="protein sequence ID" value="OMERI06G10150.1"/>
    <property type="gene ID" value="OMERI06G10150"/>
</dbReference>
<evidence type="ECO:0000256" key="6">
    <source>
        <dbReference type="ARBA" id="ARBA00022989"/>
    </source>
</evidence>
<keyword evidence="8 12" id="KW-0472">Membrane</keyword>
<evidence type="ECO:0000256" key="12">
    <source>
        <dbReference type="SAM" id="Phobius"/>
    </source>
</evidence>
<keyword evidence="9" id="KW-1015">Disulfide bond</keyword>
<dbReference type="Gramene" id="OMERI06G10150.1">
    <property type="protein sequence ID" value="OMERI06G10150.1"/>
    <property type="gene ID" value="OMERI06G10150"/>
</dbReference>
<dbReference type="PANTHER" id="PTHR32285:SF253">
    <property type="entry name" value="OS06G0234600 PROTEIN"/>
    <property type="match status" value="1"/>
</dbReference>
<keyword evidence="10" id="KW-0325">Glycoprotein</keyword>
<keyword evidence="16" id="KW-1185">Reference proteome</keyword>